<sequence>MLLKLSKGLVWASLTAVLSLTACGPVQFSSKSAGDVDDSNVDPGPVPGGSIREVNYTNTVSARDNKLDIVLVVDDSNSMLPDNQKLAANLAPFVTKLQNSNIDWQMCATVTRALPVSSTQTAWGASIYWQSSSTASTSLGMVLQRGTSNLSQIFSNTINYINAGWVGSDDERAIKAMWRHVYNGDLRYSGNNGCYRPDSAVAYIIISDEDERSIGGDSSQQVYSGELKPLEDEDKPEVFVQSFRDTFGADRRFTVNSIIVKPGDSSCKASQDAGGAKSHYGFKYAELSQMTGGGVGSICESDFSTNLNLFLDRIQDSLSSVPLECAPVDGNITVTITPSAGVVSSRIEGMNLVFDTPVPAGRTIDLKYSCPDDGRSPSSATKATPLAEQGFFAKIVSFFKNLF</sequence>
<keyword evidence="1" id="KW-0732">Signal</keyword>
<feature type="chain" id="PRO_5007834987" description="VWFA domain-containing protein" evidence="1">
    <location>
        <begin position="23"/>
        <end position="403"/>
    </location>
</feature>
<gene>
    <name evidence="2" type="ORF">AZI87_09740</name>
</gene>
<dbReference type="RefSeq" id="WP_063206344.1">
    <property type="nucleotide sequence ID" value="NZ_LUKD01000001.1"/>
</dbReference>
<evidence type="ECO:0008006" key="4">
    <source>
        <dbReference type="Google" id="ProtNLM"/>
    </source>
</evidence>
<protein>
    <recommendedName>
        <fullName evidence="4">VWFA domain-containing protein</fullName>
    </recommendedName>
</protein>
<name>A0A162H1S1_BDEBC</name>
<dbReference type="Proteomes" id="UP000075799">
    <property type="component" value="Unassembled WGS sequence"/>
</dbReference>
<proteinExistence type="predicted"/>
<evidence type="ECO:0000256" key="1">
    <source>
        <dbReference type="SAM" id="SignalP"/>
    </source>
</evidence>
<dbReference type="OrthoDB" id="5289811at2"/>
<comment type="caution">
    <text evidence="2">The sequence shown here is derived from an EMBL/GenBank/DDBJ whole genome shotgun (WGS) entry which is preliminary data.</text>
</comment>
<dbReference type="AlphaFoldDB" id="A0A162H1S1"/>
<dbReference type="PROSITE" id="PS51257">
    <property type="entry name" value="PROKAR_LIPOPROTEIN"/>
    <property type="match status" value="1"/>
</dbReference>
<dbReference type="EMBL" id="LUKD01000001">
    <property type="protein sequence ID" value="KYG69452.1"/>
    <property type="molecule type" value="Genomic_DNA"/>
</dbReference>
<evidence type="ECO:0000313" key="2">
    <source>
        <dbReference type="EMBL" id="KYG69452.1"/>
    </source>
</evidence>
<reference evidence="2 3" key="1">
    <citation type="submission" date="2016-03" db="EMBL/GenBank/DDBJ databases">
        <authorList>
            <person name="Ploux O."/>
        </authorList>
    </citation>
    <scope>NUCLEOTIDE SEQUENCE [LARGE SCALE GENOMIC DNA]</scope>
    <source>
        <strain evidence="2 3">EC13</strain>
    </source>
</reference>
<organism evidence="2 3">
    <name type="scientific">Bdellovibrio bacteriovorus</name>
    <dbReference type="NCBI Taxonomy" id="959"/>
    <lineage>
        <taxon>Bacteria</taxon>
        <taxon>Pseudomonadati</taxon>
        <taxon>Bdellovibrionota</taxon>
        <taxon>Bdellovibrionia</taxon>
        <taxon>Bdellovibrionales</taxon>
        <taxon>Pseudobdellovibrionaceae</taxon>
        <taxon>Bdellovibrio</taxon>
    </lineage>
</organism>
<evidence type="ECO:0000313" key="3">
    <source>
        <dbReference type="Proteomes" id="UP000075799"/>
    </source>
</evidence>
<accession>A0A162H1S1</accession>
<feature type="signal peptide" evidence="1">
    <location>
        <begin position="1"/>
        <end position="22"/>
    </location>
</feature>